<dbReference type="Gene3D" id="2.60.120.330">
    <property type="entry name" value="B-lactam Antibiotic, Isopenicillin N Synthase, Chain"/>
    <property type="match status" value="1"/>
</dbReference>
<keyword evidence="3 4" id="KW-0408">Iron</keyword>
<gene>
    <name evidence="6" type="ORF">WN944_002606</name>
</gene>
<dbReference type="InterPro" id="IPR027443">
    <property type="entry name" value="IPNS-like_sf"/>
</dbReference>
<keyword evidence="4" id="KW-0560">Oxidoreductase</keyword>
<name>A0AAP0QSB6_9ROSI</name>
<protein>
    <recommendedName>
        <fullName evidence="5">Fe2OG dioxygenase domain-containing protein</fullName>
    </recommendedName>
</protein>
<proteinExistence type="inferred from homology"/>
<evidence type="ECO:0000259" key="5">
    <source>
        <dbReference type="PROSITE" id="PS51471"/>
    </source>
</evidence>
<dbReference type="GO" id="GO:0046872">
    <property type="term" value="F:metal ion binding"/>
    <property type="evidence" value="ECO:0007669"/>
    <property type="project" value="UniProtKB-KW"/>
</dbReference>
<dbReference type="Pfam" id="PF14226">
    <property type="entry name" value="DIOX_N"/>
    <property type="match status" value="1"/>
</dbReference>
<dbReference type="Pfam" id="PF03171">
    <property type="entry name" value="2OG-FeII_Oxy"/>
    <property type="match status" value="1"/>
</dbReference>
<dbReference type="PROSITE" id="PS51471">
    <property type="entry name" value="FE2OG_OXY"/>
    <property type="match status" value="1"/>
</dbReference>
<dbReference type="GO" id="GO:0016491">
    <property type="term" value="F:oxidoreductase activity"/>
    <property type="evidence" value="ECO:0007669"/>
    <property type="project" value="UniProtKB-KW"/>
</dbReference>
<dbReference type="Proteomes" id="UP001428341">
    <property type="component" value="Unassembled WGS sequence"/>
</dbReference>
<evidence type="ECO:0000313" key="7">
    <source>
        <dbReference type="Proteomes" id="UP001428341"/>
    </source>
</evidence>
<keyword evidence="7" id="KW-1185">Reference proteome</keyword>
<keyword evidence="2 4" id="KW-0479">Metal-binding</keyword>
<dbReference type="InterPro" id="IPR026992">
    <property type="entry name" value="DIOX_N"/>
</dbReference>
<reference evidence="6 7" key="1">
    <citation type="submission" date="2024-05" db="EMBL/GenBank/DDBJ databases">
        <title>Haplotype-resolved chromosome-level genome assembly of Huyou (Citrus changshanensis).</title>
        <authorList>
            <person name="Miao C."/>
            <person name="Chen W."/>
            <person name="Wu Y."/>
            <person name="Wang L."/>
            <person name="Zhao S."/>
            <person name="Grierson D."/>
            <person name="Xu C."/>
            <person name="Chen K."/>
        </authorList>
    </citation>
    <scope>NUCLEOTIDE SEQUENCE [LARGE SCALE GENOMIC DNA]</scope>
    <source>
        <strain evidence="6">01-14</strain>
        <tissue evidence="6">Leaf</tissue>
    </source>
</reference>
<comment type="similarity">
    <text evidence="1 4">Belongs to the iron/ascorbate-dependent oxidoreductase family.</text>
</comment>
<comment type="caution">
    <text evidence="6">The sequence shown here is derived from an EMBL/GenBank/DDBJ whole genome shotgun (WGS) entry which is preliminary data.</text>
</comment>
<evidence type="ECO:0000256" key="2">
    <source>
        <dbReference type="ARBA" id="ARBA00022723"/>
    </source>
</evidence>
<evidence type="ECO:0000256" key="3">
    <source>
        <dbReference type="ARBA" id="ARBA00023004"/>
    </source>
</evidence>
<dbReference type="InterPro" id="IPR005123">
    <property type="entry name" value="Oxoglu/Fe-dep_dioxygenase_dom"/>
</dbReference>
<organism evidence="6 7">
    <name type="scientific">Citrus x changshan-huyou</name>
    <dbReference type="NCBI Taxonomy" id="2935761"/>
    <lineage>
        <taxon>Eukaryota</taxon>
        <taxon>Viridiplantae</taxon>
        <taxon>Streptophyta</taxon>
        <taxon>Embryophyta</taxon>
        <taxon>Tracheophyta</taxon>
        <taxon>Spermatophyta</taxon>
        <taxon>Magnoliopsida</taxon>
        <taxon>eudicotyledons</taxon>
        <taxon>Gunneridae</taxon>
        <taxon>Pentapetalae</taxon>
        <taxon>rosids</taxon>
        <taxon>malvids</taxon>
        <taxon>Sapindales</taxon>
        <taxon>Rutaceae</taxon>
        <taxon>Aurantioideae</taxon>
        <taxon>Citrus</taxon>
    </lineage>
</organism>
<dbReference type="FunFam" id="2.60.120.330:FF:000018">
    <property type="entry name" value="2-oxoglutarate (2OG) and Fe(II)-dependent oxygenase superfamily protein"/>
    <property type="match status" value="1"/>
</dbReference>
<accession>A0AAP0QSB6</accession>
<dbReference type="AlphaFoldDB" id="A0AAP0QSB6"/>
<feature type="domain" description="Fe2OG dioxygenase" evidence="5">
    <location>
        <begin position="208"/>
        <end position="312"/>
    </location>
</feature>
<dbReference type="InterPro" id="IPR044861">
    <property type="entry name" value="IPNS-like_FE2OG_OXY"/>
</dbReference>
<evidence type="ECO:0000313" key="6">
    <source>
        <dbReference type="EMBL" id="KAK9210236.1"/>
    </source>
</evidence>
<dbReference type="SUPFAM" id="SSF51197">
    <property type="entry name" value="Clavaminate synthase-like"/>
    <property type="match status" value="1"/>
</dbReference>
<sequence length="359" mass="41125">MAETTSPVKLEAPTETPQELIISGKESLENYIQKGSDAGTFDASLPPLEIPIIDFGLLTSPSSSSQELEKLRSALCSWGCFQFVLRASVLEFQVINHGVEPALLNKVREATKQFFGLPLAEKKKYYQEDGNFDGYGNDKMQTLHWSHLLYLTVHPEDKRQLKFWPENPEYFRETLDEFSKQSEVINQILLKAFARSLNMEENCFLDMFGEQALMLARFNWYPPCPRPDLVLGVFPHTDGSGLTMLLPDKEVGGLQFLKDNQWYSVTVIPEAFVVNVGDQLEIISNGIFKSPVHRVVTNSERERISLVMFYCPNQEKEIEPANWLVNESRPRLYKTVKNYNRLYFEQLKLGKRAIEAALL</sequence>
<evidence type="ECO:0000256" key="4">
    <source>
        <dbReference type="RuleBase" id="RU003682"/>
    </source>
</evidence>
<dbReference type="EMBL" id="JBCGBO010000004">
    <property type="protein sequence ID" value="KAK9210236.1"/>
    <property type="molecule type" value="Genomic_DNA"/>
</dbReference>
<dbReference type="PANTHER" id="PTHR47991">
    <property type="entry name" value="OXOGLUTARATE/IRON-DEPENDENT DIOXYGENASE"/>
    <property type="match status" value="1"/>
</dbReference>
<evidence type="ECO:0000256" key="1">
    <source>
        <dbReference type="ARBA" id="ARBA00008056"/>
    </source>
</evidence>
<dbReference type="InterPro" id="IPR050295">
    <property type="entry name" value="Plant_2OG-oxidoreductases"/>
</dbReference>